<dbReference type="Gene3D" id="2.130.10.130">
    <property type="entry name" value="Integrin alpha, N-terminal"/>
    <property type="match status" value="1"/>
</dbReference>
<dbReference type="Pfam" id="PF14312">
    <property type="entry name" value="FG-GAP_2"/>
    <property type="match status" value="1"/>
</dbReference>
<evidence type="ECO:0000313" key="6">
    <source>
        <dbReference type="Proteomes" id="UP000613011"/>
    </source>
</evidence>
<keyword evidence="3" id="KW-0325">Glycoprotein</keyword>
<dbReference type="InterPro" id="IPR013519">
    <property type="entry name" value="Int_alpha_beta-p"/>
</dbReference>
<evidence type="ECO:0000256" key="4">
    <source>
        <dbReference type="SAM" id="MobiDB-lite"/>
    </source>
</evidence>
<dbReference type="EMBL" id="JAEQNA010000001">
    <property type="protein sequence ID" value="MBL0420111.1"/>
    <property type="molecule type" value="Genomic_DNA"/>
</dbReference>
<evidence type="ECO:0000313" key="5">
    <source>
        <dbReference type="EMBL" id="MBL0420111.1"/>
    </source>
</evidence>
<organism evidence="5 6">
    <name type="scientific">Ramlibacter aurantiacus</name>
    <dbReference type="NCBI Taxonomy" id="2801330"/>
    <lineage>
        <taxon>Bacteria</taxon>
        <taxon>Pseudomonadati</taxon>
        <taxon>Pseudomonadota</taxon>
        <taxon>Betaproteobacteria</taxon>
        <taxon>Burkholderiales</taxon>
        <taxon>Comamonadaceae</taxon>
        <taxon>Ramlibacter</taxon>
    </lineage>
</organism>
<dbReference type="PANTHER" id="PTHR36220:SF1">
    <property type="entry name" value="GAMMA TUBULIN COMPLEX COMPONENT C-TERMINAL DOMAIN-CONTAINING PROTEIN"/>
    <property type="match status" value="1"/>
</dbReference>
<keyword evidence="6" id="KW-1185">Reference proteome</keyword>
<feature type="region of interest" description="Disordered" evidence="4">
    <location>
        <begin position="1"/>
        <end position="23"/>
    </location>
</feature>
<evidence type="ECO:0000256" key="2">
    <source>
        <dbReference type="ARBA" id="ARBA00022737"/>
    </source>
</evidence>
<dbReference type="PANTHER" id="PTHR36220">
    <property type="entry name" value="UNNAMED PRODUCT"/>
    <property type="match status" value="1"/>
</dbReference>
<name>A0A937D6Q6_9BURK</name>
<evidence type="ECO:0000256" key="3">
    <source>
        <dbReference type="ARBA" id="ARBA00023180"/>
    </source>
</evidence>
<dbReference type="InterPro" id="IPR013517">
    <property type="entry name" value="FG-GAP"/>
</dbReference>
<dbReference type="InterPro" id="IPR015943">
    <property type="entry name" value="WD40/YVTN_repeat-like_dom_sf"/>
</dbReference>
<dbReference type="Gene3D" id="2.130.10.10">
    <property type="entry name" value="YVTN repeat-like/Quinoprotein amine dehydrogenase"/>
    <property type="match status" value="1"/>
</dbReference>
<reference evidence="5" key="1">
    <citation type="submission" date="2021-01" db="EMBL/GenBank/DDBJ databases">
        <title>Ramlibacter sp. strain AW1 16S ribosomal RNA gene Genome sequencing and assembly.</title>
        <authorList>
            <person name="Kang M."/>
        </authorList>
    </citation>
    <scope>NUCLEOTIDE SEQUENCE</scope>
    <source>
        <strain evidence="5">AW1</strain>
    </source>
</reference>
<keyword evidence="1" id="KW-0732">Signal</keyword>
<dbReference type="Proteomes" id="UP000613011">
    <property type="component" value="Unassembled WGS sequence"/>
</dbReference>
<protein>
    <submittedName>
        <fullName evidence="5">FG-GAP repeat protein</fullName>
    </submittedName>
</protein>
<dbReference type="PROSITE" id="PS51470">
    <property type="entry name" value="FG_GAP"/>
    <property type="match status" value="1"/>
</dbReference>
<dbReference type="AlphaFoldDB" id="A0A937D6Q6"/>
<dbReference type="RefSeq" id="WP_201683100.1">
    <property type="nucleotide sequence ID" value="NZ_JAEQNA010000001.1"/>
</dbReference>
<comment type="caution">
    <text evidence="5">The sequence shown here is derived from an EMBL/GenBank/DDBJ whole genome shotgun (WGS) entry which is preliminary data.</text>
</comment>
<evidence type="ECO:0000256" key="1">
    <source>
        <dbReference type="ARBA" id="ARBA00022729"/>
    </source>
</evidence>
<sequence length="501" mass="52864">MPATTASASADDGPAGPTKLTGMTDRKRYELTWPAAEGATSYQILFDPDGERPHPPEVIAEVQAPQLKASIPVPLDWHDLENRAQFSIRSCANGRCGKASAATPVYAITATFTFKGSPTQEGSEFGFAVALSADGDTVAAAAPKWVNQAKDRFGRVSIYRREASEWVDYSVDDISRKANREYGLSVALSADGRTLAIGVPGEGDGGMVMLCRLKQRYVCDQILEEHNGLSGLSVSLSGDGRVLAIGAPNLHSVFMMAVPDDGTVPTQRRTVHSGTQGFGAQVALSSDGKTLVATDHLPGEDPRSGQTVFVTHDADGDWTEDPAKPEPAPVPLLTTGTTIAVSADGSRIAVGVWQEKRVHLFERQADKYVRGAELTAAHPSQQHDLFGASVALSGDGKTLAVGALEPPRGNPPMPRSGSIHVFALGPDGWSSRITPPPPKGLRGIGAVPLGTQLHLPNIALSRDGKSLAVGDVGERSSSYGYLGWALGRTDSGRSYGAVHLY</sequence>
<gene>
    <name evidence="5" type="ORF">JI739_07095</name>
</gene>
<proteinExistence type="predicted"/>
<dbReference type="InterPro" id="IPR028994">
    <property type="entry name" value="Integrin_alpha_N"/>
</dbReference>
<keyword evidence="2" id="KW-0677">Repeat</keyword>
<dbReference type="SUPFAM" id="SSF75011">
    <property type="entry name" value="3-carboxy-cis,cis-mucoante lactonizing enzyme"/>
    <property type="match status" value="1"/>
</dbReference>
<accession>A0A937D6Q6</accession>